<dbReference type="PANTHER" id="PTHR15354">
    <property type="entry name" value="MUF1"/>
    <property type="match status" value="1"/>
</dbReference>
<dbReference type="RefSeq" id="XP_029988119.1">
    <property type="nucleotide sequence ID" value="XM_030132259.1"/>
</dbReference>
<dbReference type="AlphaFoldDB" id="A0A673CPU2"/>
<dbReference type="InParanoid" id="A0A673CPU2"/>
<dbReference type="InterPro" id="IPR026137">
    <property type="entry name" value="Leu_rpt_41"/>
</dbReference>
<protein>
    <recommendedName>
        <fullName evidence="1">Leucine-rich repeat-containing protein 41</fullName>
    </recommendedName>
</protein>
<evidence type="ECO:0000256" key="5">
    <source>
        <dbReference type="ARBA" id="ARBA00022786"/>
    </source>
</evidence>
<dbReference type="OrthoDB" id="9415738at2759"/>
<keyword evidence="5" id="KW-0833">Ubl conjugation pathway</keyword>
<dbReference type="InterPro" id="IPR032675">
    <property type="entry name" value="LRR_dom_sf"/>
</dbReference>
<evidence type="ECO:0000256" key="4">
    <source>
        <dbReference type="ARBA" id="ARBA00022737"/>
    </source>
</evidence>
<keyword evidence="2" id="KW-0597">Phosphoprotein</keyword>
<accession>A0A673CPU2</accession>
<dbReference type="Gene3D" id="3.80.10.10">
    <property type="entry name" value="Ribonuclease Inhibitor"/>
    <property type="match status" value="1"/>
</dbReference>
<reference evidence="6" key="3">
    <citation type="submission" date="2025-09" db="UniProtKB">
        <authorList>
            <consortium name="Ensembl"/>
        </authorList>
    </citation>
    <scope>IDENTIFICATION</scope>
</reference>
<proteinExistence type="predicted"/>
<evidence type="ECO:0000313" key="6">
    <source>
        <dbReference type="Ensembl" id="ENSSORP00005055349.1"/>
    </source>
</evidence>
<dbReference type="CTD" id="10489"/>
<keyword evidence="7" id="KW-1185">Reference proteome</keyword>
<dbReference type="GeneID" id="115417991"/>
<evidence type="ECO:0000256" key="3">
    <source>
        <dbReference type="ARBA" id="ARBA00022614"/>
    </source>
</evidence>
<organism evidence="6 7">
    <name type="scientific">Sphaeramia orbicularis</name>
    <name type="common">orbiculate cardinalfish</name>
    <dbReference type="NCBI Taxonomy" id="375764"/>
    <lineage>
        <taxon>Eukaryota</taxon>
        <taxon>Metazoa</taxon>
        <taxon>Chordata</taxon>
        <taxon>Craniata</taxon>
        <taxon>Vertebrata</taxon>
        <taxon>Euteleostomi</taxon>
        <taxon>Actinopterygii</taxon>
        <taxon>Neopterygii</taxon>
        <taxon>Teleostei</taxon>
        <taxon>Neoteleostei</taxon>
        <taxon>Acanthomorphata</taxon>
        <taxon>Gobiaria</taxon>
        <taxon>Kurtiformes</taxon>
        <taxon>Apogonoidei</taxon>
        <taxon>Apogonidae</taxon>
        <taxon>Apogoninae</taxon>
        <taxon>Sphaeramia</taxon>
    </lineage>
</organism>
<keyword evidence="3" id="KW-0433">Leucine-rich repeat</keyword>
<reference evidence="6" key="2">
    <citation type="submission" date="2025-08" db="UniProtKB">
        <authorList>
            <consortium name="Ensembl"/>
        </authorList>
    </citation>
    <scope>IDENTIFICATION</scope>
</reference>
<dbReference type="Proteomes" id="UP000472271">
    <property type="component" value="Chromosome 4"/>
</dbReference>
<keyword evidence="4" id="KW-0677">Repeat</keyword>
<evidence type="ECO:0000313" key="7">
    <source>
        <dbReference type="Proteomes" id="UP000472271"/>
    </source>
</evidence>
<evidence type="ECO:0000256" key="2">
    <source>
        <dbReference type="ARBA" id="ARBA00022553"/>
    </source>
</evidence>
<dbReference type="SUPFAM" id="SSF52047">
    <property type="entry name" value="RNI-like"/>
    <property type="match status" value="1"/>
</dbReference>
<reference evidence="6" key="1">
    <citation type="submission" date="2019-06" db="EMBL/GenBank/DDBJ databases">
        <authorList>
            <consortium name="Wellcome Sanger Institute Data Sharing"/>
        </authorList>
    </citation>
    <scope>NUCLEOTIDE SEQUENCE [LARGE SCALE GENOMIC DNA]</scope>
</reference>
<name>A0A673CPU2_9TELE</name>
<sequence length="645" mass="72046">MSITDQKQPNKPSLKEICFQAVRKYFTTLGKEAILDLPSPLIKDLLFHLTVCQLDELQPALNLKGMSTYPAWAFFLEDLLGPNRLFDFQTEEKAKHEVMRMLFILILYGFQNNFTVKNMANLNTPSFLWAAAKCIKHFSILTACEPLKKLTTEQQPVLDLLEKGITRVSVYTLDLSKIAQIGLYVLHRLLDHGEAKEIIVYYSCPTALAWIINGRGSPYVHSTQTQNTKGSSSSPAASTSACESGCRTAGEQGGEVPPCKRPKLDCASEGVHKAGETKYTIDPQALCEAFAPCDSRSAAACPRGQIECLEVTQCQPEGLEVINSALPTWFCLRSLTLHSQSTFKYTDVLSLVRALKQLSESSSSCLTELNISVLPYTELIGMLLDARPSLVSLHVEIHTMLWMPHVTAPVFAEPDTSELPLQRLTVKLTEFQTDLHFITSVLRRSPHLSSLHIAGLRLSGDVSQSQLLSVLSVSNQRLKSLNLEDMNLADCLPDILHLLRNSILEELNLNDCRLLETWTNKEESLLQLVSALTTVPTLHTLGLAQNRLAKNVYVLTELFSGSSPSSLKKLNISSNFIQPTDLLHFAKRLKKHHPPHRLTLDLRKNPGDRDPDMWMAALKKLRPFCFLMVEGWISTDTMADHISNM</sequence>
<dbReference type="Ensembl" id="ENSSORT00005056629.1">
    <property type="protein sequence ID" value="ENSSORP00005055349.1"/>
    <property type="gene ID" value="ENSSORG00005024702.1"/>
</dbReference>
<gene>
    <name evidence="6" type="primary">lrrc41</name>
</gene>
<evidence type="ECO:0000256" key="1">
    <source>
        <dbReference type="ARBA" id="ARBA00014201"/>
    </source>
</evidence>
<dbReference type="PANTHER" id="PTHR15354:SF1">
    <property type="entry name" value="LEUCINE-RICH REPEAT-CONTAINING PROTEIN 41"/>
    <property type="match status" value="1"/>
</dbReference>